<accession>A0AAD3ATJ9</accession>
<dbReference type="EMBL" id="JIDS01000002">
    <property type="protein sequence ID" value="EZK38619.1"/>
    <property type="molecule type" value="Genomic_DNA"/>
</dbReference>
<dbReference type="InterPro" id="IPR050767">
    <property type="entry name" value="Sel1_AlgK"/>
</dbReference>
<reference evidence="4 5" key="1">
    <citation type="submission" date="2014-03" db="EMBL/GenBank/DDBJ databases">
        <title>The Genome Sequence of Francisella tularensis subsp. tularensis str. SCHU S4 substr. FSC043.</title>
        <authorList>
            <consortium name="The Broad Institute Genomics Platform"/>
            <consortium name="The Broad Institute Genome Sequencing Center for Infectious Disease"/>
            <person name="Chapman S.B."/>
            <person name="Guina T."/>
            <person name="Gelhaus C."/>
            <person name="Comer J."/>
            <person name="Sellati T."/>
            <person name="Sjostedt A."/>
            <person name="Young S.K."/>
            <person name="Zeng Q."/>
            <person name="Gargeya S."/>
            <person name="Abouelleil A."/>
            <person name="Alvarado L."/>
            <person name="Chapman S.B."/>
            <person name="Gainer-Dewar J."/>
            <person name="Goldberg J."/>
            <person name="Griggs A."/>
            <person name="Gujja S."/>
            <person name="Hansen M."/>
            <person name="Howarth C."/>
            <person name="Imamovic A."/>
            <person name="Larimer J."/>
            <person name="Murphy C."/>
            <person name="Naylor J."/>
            <person name="Pearson M."/>
            <person name="Poon T.W."/>
            <person name="Priest M."/>
            <person name="Roberts A."/>
            <person name="Saif S."/>
            <person name="Shea T."/>
            <person name="Sykes S."/>
            <person name="Wortman J."/>
            <person name="Nusbaum C."/>
            <person name="Birren B."/>
        </authorList>
    </citation>
    <scope>NUCLEOTIDE SEQUENCE [LARGE SCALE GENOMIC DNA]</scope>
    <source>
        <strain evidence="4 5">Schu S4</strain>
    </source>
</reference>
<keyword evidence="3" id="KW-0812">Transmembrane</keyword>
<dbReference type="InterPro" id="IPR011990">
    <property type="entry name" value="TPR-like_helical_dom_sf"/>
</dbReference>
<dbReference type="SMART" id="SM00671">
    <property type="entry name" value="SEL1"/>
    <property type="match status" value="4"/>
</dbReference>
<feature type="region of interest" description="Disordered" evidence="2">
    <location>
        <begin position="448"/>
        <end position="467"/>
    </location>
</feature>
<protein>
    <recommendedName>
        <fullName evidence="6">Sel1 repeat family protein</fullName>
    </recommendedName>
</protein>
<evidence type="ECO:0000313" key="4">
    <source>
        <dbReference type="EMBL" id="EZK38619.1"/>
    </source>
</evidence>
<keyword evidence="3" id="KW-1133">Transmembrane helix</keyword>
<evidence type="ECO:0000256" key="2">
    <source>
        <dbReference type="SAM" id="MobiDB-lite"/>
    </source>
</evidence>
<proteinExistence type="predicted"/>
<keyword evidence="3" id="KW-0472">Membrane</keyword>
<keyword evidence="1" id="KW-0175">Coiled coil</keyword>
<dbReference type="Proteomes" id="UP000023806">
    <property type="component" value="Unassembled WGS sequence"/>
</dbReference>
<sequence>MMSEQENIPKQPKKIGPITITKKNIIKALVSVGVIGSCVFGINSYLSYRHQLFLESYNTAIADIQNQNKSGYKNAFVILKELVEDDQATAKDYFYLGYIYQYGLGTEKNYYDAYKNYKKAANGNYPKAFYQIATLYRDGLGVNKSSEKAIEYFKKSYDLSYKDSVTALADLVNSNNHMISVVEPEILYDIYLGYKNGSIIATNNSLMANKYLTTAAEGYEPAIIVQARDFTQAGDNYRALMLWQTLLYSSDPKVSELAKKEMIDVEKRVKQQRLKELEEQRQQQIKIQMQQRQKLIEQAKKLDQIEQKKEVGLSTPKQNFNNLNGLIYINLFKANKGQLQQFYKDILGVEVDTNFIKTGDNLDNSYIDDFLILAKLKNNQSSLKFDFANSANNNKFEGIIYYYYNNKDKISQDLLAKIIKNNKPKASSLLPKIYDELETPAKQLEVNQQDNLSKQQQNKKQSKAEKIQLTHEEKIHRMQVFAQKGDFRQFYKLEQAAKDGDVYAIYYTGEYYYNNKEYKEALKYFNEAADKGYGQAYYKLASLYYNEEQNGVPYNKEKAMYYYKKAAELGVRNAQHILMLIE</sequence>
<organism evidence="4 5">
    <name type="scientific">Francisella tularensis subsp. tularensis str. SCHU S4 substr. FSC237</name>
    <dbReference type="NCBI Taxonomy" id="1341660"/>
    <lineage>
        <taxon>Bacteria</taxon>
        <taxon>Pseudomonadati</taxon>
        <taxon>Pseudomonadota</taxon>
        <taxon>Gammaproteobacteria</taxon>
        <taxon>Thiotrichales</taxon>
        <taxon>Francisellaceae</taxon>
        <taxon>Francisella</taxon>
    </lineage>
</organism>
<feature type="compositionally biased region" description="Low complexity" evidence="2">
    <location>
        <begin position="448"/>
        <end position="459"/>
    </location>
</feature>
<dbReference type="AlphaFoldDB" id="A0AAD3ATJ9"/>
<comment type="caution">
    <text evidence="4">The sequence shown here is derived from an EMBL/GenBank/DDBJ whole genome shotgun (WGS) entry which is preliminary data.</text>
</comment>
<dbReference type="GO" id="GO:0036503">
    <property type="term" value="P:ERAD pathway"/>
    <property type="evidence" value="ECO:0007669"/>
    <property type="project" value="TreeGrafter"/>
</dbReference>
<dbReference type="PANTHER" id="PTHR11102">
    <property type="entry name" value="SEL-1-LIKE PROTEIN"/>
    <property type="match status" value="1"/>
</dbReference>
<feature type="transmembrane region" description="Helical" evidence="3">
    <location>
        <begin position="28"/>
        <end position="48"/>
    </location>
</feature>
<dbReference type="SUPFAM" id="SSF81901">
    <property type="entry name" value="HCP-like"/>
    <property type="match status" value="2"/>
</dbReference>
<dbReference type="Pfam" id="PF08238">
    <property type="entry name" value="Sel1"/>
    <property type="match status" value="5"/>
</dbReference>
<dbReference type="Gene3D" id="1.25.40.10">
    <property type="entry name" value="Tetratricopeptide repeat domain"/>
    <property type="match status" value="2"/>
</dbReference>
<gene>
    <name evidence="4" type="ORF">P250_03386</name>
</gene>
<evidence type="ECO:0000256" key="1">
    <source>
        <dbReference type="SAM" id="Coils"/>
    </source>
</evidence>
<feature type="coiled-coil region" evidence="1">
    <location>
        <begin position="260"/>
        <end position="294"/>
    </location>
</feature>
<evidence type="ECO:0000313" key="5">
    <source>
        <dbReference type="Proteomes" id="UP000023806"/>
    </source>
</evidence>
<evidence type="ECO:0008006" key="6">
    <source>
        <dbReference type="Google" id="ProtNLM"/>
    </source>
</evidence>
<dbReference type="PANTHER" id="PTHR11102:SF147">
    <property type="entry name" value="SEL1L ADAPTOR SUBUNIT OF ERAD E3 UBIQUITIN LIGASE"/>
    <property type="match status" value="1"/>
</dbReference>
<dbReference type="InterPro" id="IPR006597">
    <property type="entry name" value="Sel1-like"/>
</dbReference>
<evidence type="ECO:0000256" key="3">
    <source>
        <dbReference type="SAM" id="Phobius"/>
    </source>
</evidence>
<name>A0AAD3ATJ9_FRATT</name>